<gene>
    <name evidence="4" type="ORF">BRYFOR_06360</name>
</gene>
<comment type="caution">
    <text evidence="4">The sequence shown here is derived from an EMBL/GenBank/DDBJ whole genome shotgun (WGS) entry which is preliminary data.</text>
</comment>
<organism evidence="4 5">
    <name type="scientific">Marvinbryantia formatexigens DSM 14469</name>
    <dbReference type="NCBI Taxonomy" id="478749"/>
    <lineage>
        <taxon>Bacteria</taxon>
        <taxon>Bacillati</taxon>
        <taxon>Bacillota</taxon>
        <taxon>Clostridia</taxon>
        <taxon>Lachnospirales</taxon>
        <taxon>Lachnospiraceae</taxon>
        <taxon>Marvinbryantia</taxon>
    </lineage>
</organism>
<dbReference type="EMBL" id="ACCL02000005">
    <property type="protein sequence ID" value="EET61677.1"/>
    <property type="molecule type" value="Genomic_DNA"/>
</dbReference>
<dbReference type="GO" id="GO:0005829">
    <property type="term" value="C:cytosol"/>
    <property type="evidence" value="ECO:0007669"/>
    <property type="project" value="TreeGrafter"/>
</dbReference>
<proteinExistence type="predicted"/>
<dbReference type="InterPro" id="IPR050625">
    <property type="entry name" value="ParA/MinD_ATPase"/>
</dbReference>
<evidence type="ECO:0000256" key="1">
    <source>
        <dbReference type="ARBA" id="ARBA00022741"/>
    </source>
</evidence>
<keyword evidence="2" id="KW-0067">ATP-binding</keyword>
<evidence type="ECO:0000256" key="2">
    <source>
        <dbReference type="ARBA" id="ARBA00022840"/>
    </source>
</evidence>
<evidence type="ECO:0000313" key="5">
    <source>
        <dbReference type="Proteomes" id="UP000005561"/>
    </source>
</evidence>
<dbReference type="AlphaFoldDB" id="C6LCL3"/>
<evidence type="ECO:0000313" key="4">
    <source>
        <dbReference type="EMBL" id="EET61677.1"/>
    </source>
</evidence>
<dbReference type="InterPro" id="IPR002586">
    <property type="entry name" value="CobQ/CobB/MinD/ParA_Nub-bd_dom"/>
</dbReference>
<dbReference type="PANTHER" id="PTHR43384:SF6">
    <property type="entry name" value="SEPTUM SITE-DETERMINING PROTEIN MIND HOMOLOG, CHLOROPLASTIC"/>
    <property type="match status" value="1"/>
</dbReference>
<dbReference type="GO" id="GO:0051782">
    <property type="term" value="P:negative regulation of cell division"/>
    <property type="evidence" value="ECO:0007669"/>
    <property type="project" value="TreeGrafter"/>
</dbReference>
<protein>
    <submittedName>
        <fullName evidence="4">CobQ/CobB/MinD/ParA nucleotide binding domain protein</fullName>
    </submittedName>
</protein>
<feature type="domain" description="CobQ/CobB/MinD/ParA nucleotide binding" evidence="3">
    <location>
        <begin position="17"/>
        <end position="245"/>
    </location>
</feature>
<dbReference type="InterPro" id="IPR027417">
    <property type="entry name" value="P-loop_NTPase"/>
</dbReference>
<dbReference type="Proteomes" id="UP000005561">
    <property type="component" value="Unassembled WGS sequence"/>
</dbReference>
<dbReference type="InterPro" id="IPR014433">
    <property type="entry name" value="CooC"/>
</dbReference>
<dbReference type="eggNOG" id="COG3640">
    <property type="taxonomic scope" value="Bacteria"/>
</dbReference>
<sequence>MSGKGNNKEREFMSFTIAVAGKGGVGKTTLCGLFIQYLCEQGKRPVLAVDADANSNLNEVLGIDVEMTLGDIREEMSKAEASGNSQIPVGMTKADYMEFMFSRCLAEEDDYDMLVMGRSQGAGCYCYVNGLLQAQLQKLAPNYPYVVVDNEAGMEHISRGILPKVDMILLVSDCSRRGVQAVGRIAQLTKELGLKPETMGLIVNRAPEGRLNEGTMEEIEKQGLTLLGVVPQDAEVYEYDCAGRPMVDLPETSPVKQALHSIIDKLKI</sequence>
<accession>C6LCL3</accession>
<reference evidence="4" key="1">
    <citation type="submission" date="2009-07" db="EMBL/GenBank/DDBJ databases">
        <authorList>
            <person name="Weinstock G."/>
            <person name="Sodergren E."/>
            <person name="Clifton S."/>
            <person name="Fulton L."/>
            <person name="Fulton B."/>
            <person name="Courtney L."/>
            <person name="Fronick C."/>
            <person name="Harrison M."/>
            <person name="Strong C."/>
            <person name="Farmer C."/>
            <person name="Delahaunty K."/>
            <person name="Markovic C."/>
            <person name="Hall O."/>
            <person name="Minx P."/>
            <person name="Tomlinson C."/>
            <person name="Mitreva M."/>
            <person name="Nelson J."/>
            <person name="Hou S."/>
            <person name="Wollam A."/>
            <person name="Pepin K.H."/>
            <person name="Johnson M."/>
            <person name="Bhonagiri V."/>
            <person name="Nash W.E."/>
            <person name="Warren W."/>
            <person name="Chinwalla A."/>
            <person name="Mardis E.R."/>
            <person name="Wilson R.K."/>
        </authorList>
    </citation>
    <scope>NUCLEOTIDE SEQUENCE [LARGE SCALE GENOMIC DNA]</scope>
    <source>
        <strain evidence="4">DSM 14469</strain>
    </source>
</reference>
<dbReference type="SUPFAM" id="SSF52540">
    <property type="entry name" value="P-loop containing nucleoside triphosphate hydrolases"/>
    <property type="match status" value="1"/>
</dbReference>
<dbReference type="PIRSF" id="PIRSF005647">
    <property type="entry name" value="CooC"/>
    <property type="match status" value="1"/>
</dbReference>
<dbReference type="Pfam" id="PF01656">
    <property type="entry name" value="CbiA"/>
    <property type="match status" value="1"/>
</dbReference>
<keyword evidence="1" id="KW-0547">Nucleotide-binding</keyword>
<dbReference type="GO" id="GO:0005524">
    <property type="term" value="F:ATP binding"/>
    <property type="evidence" value="ECO:0007669"/>
    <property type="project" value="UniProtKB-KW"/>
</dbReference>
<dbReference type="GO" id="GO:0016887">
    <property type="term" value="F:ATP hydrolysis activity"/>
    <property type="evidence" value="ECO:0007669"/>
    <property type="project" value="TreeGrafter"/>
</dbReference>
<keyword evidence="5" id="KW-1185">Reference proteome</keyword>
<dbReference type="STRING" id="168384.SAMN05660368_00094"/>
<dbReference type="Gene3D" id="3.40.50.300">
    <property type="entry name" value="P-loop containing nucleotide triphosphate hydrolases"/>
    <property type="match status" value="1"/>
</dbReference>
<dbReference type="PANTHER" id="PTHR43384">
    <property type="entry name" value="SEPTUM SITE-DETERMINING PROTEIN MIND HOMOLOG, CHLOROPLASTIC-RELATED"/>
    <property type="match status" value="1"/>
</dbReference>
<name>C6LCL3_9FIRM</name>
<dbReference type="GO" id="GO:0009898">
    <property type="term" value="C:cytoplasmic side of plasma membrane"/>
    <property type="evidence" value="ECO:0007669"/>
    <property type="project" value="TreeGrafter"/>
</dbReference>
<evidence type="ECO:0000259" key="3">
    <source>
        <dbReference type="Pfam" id="PF01656"/>
    </source>
</evidence>